<keyword evidence="1" id="KW-1133">Transmembrane helix</keyword>
<feature type="transmembrane region" description="Helical" evidence="1">
    <location>
        <begin position="84"/>
        <end position="102"/>
    </location>
</feature>
<evidence type="ECO:0000313" key="2">
    <source>
        <dbReference type="EMBL" id="KAK7684757.1"/>
    </source>
</evidence>
<keyword evidence="1" id="KW-0812">Transmembrane</keyword>
<dbReference type="AlphaFoldDB" id="A0AAW0FX51"/>
<protein>
    <submittedName>
        <fullName evidence="2">Uncharacterized protein</fullName>
    </submittedName>
</protein>
<keyword evidence="1" id="KW-0472">Membrane</keyword>
<gene>
    <name evidence="2" type="ORF">QCA50_011999</name>
</gene>
<accession>A0AAW0FX51</accession>
<dbReference type="Proteomes" id="UP001385951">
    <property type="component" value="Unassembled WGS sequence"/>
</dbReference>
<organism evidence="2 3">
    <name type="scientific">Cerrena zonata</name>
    <dbReference type="NCBI Taxonomy" id="2478898"/>
    <lineage>
        <taxon>Eukaryota</taxon>
        <taxon>Fungi</taxon>
        <taxon>Dikarya</taxon>
        <taxon>Basidiomycota</taxon>
        <taxon>Agaricomycotina</taxon>
        <taxon>Agaricomycetes</taxon>
        <taxon>Polyporales</taxon>
        <taxon>Cerrenaceae</taxon>
        <taxon>Cerrena</taxon>
    </lineage>
</organism>
<sequence length="129" mass="14867">MNENQRFRKNFPELIEQNAKDIAKQKELEKQQDALNASKKLQQEDEKPINLQENIESLDPEDRARLLVEQNDDTEQQSNGLQKITLVGVVLAAFVAAYFSVIRRVSWFSTPKGARVQEDTRTLLDLIII</sequence>
<comment type="caution">
    <text evidence="2">The sequence shown here is derived from an EMBL/GenBank/DDBJ whole genome shotgun (WGS) entry which is preliminary data.</text>
</comment>
<evidence type="ECO:0000256" key="1">
    <source>
        <dbReference type="SAM" id="Phobius"/>
    </source>
</evidence>
<dbReference type="EMBL" id="JASBNA010000023">
    <property type="protein sequence ID" value="KAK7684757.1"/>
    <property type="molecule type" value="Genomic_DNA"/>
</dbReference>
<reference evidence="2 3" key="1">
    <citation type="submission" date="2022-09" db="EMBL/GenBank/DDBJ databases">
        <authorList>
            <person name="Palmer J.M."/>
        </authorList>
    </citation>
    <scope>NUCLEOTIDE SEQUENCE [LARGE SCALE GENOMIC DNA]</scope>
    <source>
        <strain evidence="2 3">DSM 7382</strain>
    </source>
</reference>
<evidence type="ECO:0000313" key="3">
    <source>
        <dbReference type="Proteomes" id="UP001385951"/>
    </source>
</evidence>
<name>A0AAW0FX51_9APHY</name>
<keyword evidence="3" id="KW-1185">Reference proteome</keyword>
<proteinExistence type="predicted"/>